<keyword evidence="3" id="KW-1185">Reference proteome</keyword>
<gene>
    <name evidence="2" type="ORF">C7379_1425</name>
</gene>
<accession>A0A2U0TIX0</accession>
<reference evidence="2 3" key="1">
    <citation type="submission" date="2018-05" db="EMBL/GenBank/DDBJ databases">
        <title>Genomic Encyclopedia of Type Strains, Phase IV (KMG-IV): sequencing the most valuable type-strain genomes for metagenomic binning, comparative biology and taxonomic classification.</title>
        <authorList>
            <person name="Goeker M."/>
        </authorList>
    </citation>
    <scope>NUCLEOTIDE SEQUENCE [LARGE SCALE GENOMIC DNA]</scope>
    <source>
        <strain evidence="2 3">DSM 100333</strain>
    </source>
</reference>
<dbReference type="InterPro" id="IPR025049">
    <property type="entry name" value="Mfa-like_1"/>
</dbReference>
<dbReference type="EMBL" id="QENY01000042">
    <property type="protein sequence ID" value="PVX43553.1"/>
    <property type="molecule type" value="Genomic_DNA"/>
</dbReference>
<proteinExistence type="predicted"/>
<dbReference type="RefSeq" id="WP_116617527.1">
    <property type="nucleotide sequence ID" value="NZ_QENY01000042.1"/>
</dbReference>
<evidence type="ECO:0000256" key="1">
    <source>
        <dbReference type="SAM" id="SignalP"/>
    </source>
</evidence>
<evidence type="ECO:0000313" key="2">
    <source>
        <dbReference type="EMBL" id="PVX43553.1"/>
    </source>
</evidence>
<sequence length="569" mass="65108">MKHFNLLHSMAFAFIAMLLLGFTSCTEEQEVENMSLPKDAIRFSVVGADGTRSAMDSKNFRKELKQFFVNAFSDNAIHTPYMKDVEFINDGNGNFMYKDKRNIKLWPDYSLNFVAMNAHNILGTKLEMSQQGDIGLGVFTGGENDIVAAYAPNQSKLMNNGEVFLQFHHLLSQIKFYVEDRSTSRLDCEISRIGLKGVYDDAFFSIDRQGKVSTSMTPSGSGYGDYSIDVKNYNPNQEPVLMNNGKDIFVVPLNHISWDPKSGIKIKDINNAIRNRDDTNIYSYVWLECKIKKDGKYIVGNENSYGRTYFPFRVNLKAGKTYNYTIKISDSFYGYTEDTQEPELGSIITDKGNIYKDCEVAYKSGEDPVAMIVYIEPDGKGPSPYKKHGLAISLSTLAKETADATKGYRENWLSLQEIESWYNYTGNSRISVGKEPDWTNWYVPSWKDLGLIFMACGGREFMWQKNDIMNNEDWSYGDLDNMLAATDPTSLDLDPKKRFTFAEPFCYQYSIPYKRSAALYAVRKTESGNIDNALNDIIIYNAAEEKYETIWQDKYYPSNKFNVRLVFRF</sequence>
<dbReference type="OrthoDB" id="1056432at2"/>
<organism evidence="2 3">
    <name type="scientific">Hallella colorans</name>
    <dbReference type="NCBI Taxonomy" id="1703337"/>
    <lineage>
        <taxon>Bacteria</taxon>
        <taxon>Pseudomonadati</taxon>
        <taxon>Bacteroidota</taxon>
        <taxon>Bacteroidia</taxon>
        <taxon>Bacteroidales</taxon>
        <taxon>Prevotellaceae</taxon>
        <taxon>Hallella</taxon>
    </lineage>
</organism>
<protein>
    <submittedName>
        <fullName evidence="2">Fimbrillin-like protein</fullName>
    </submittedName>
</protein>
<dbReference type="PROSITE" id="PS51257">
    <property type="entry name" value="PROKAR_LIPOPROTEIN"/>
    <property type="match status" value="1"/>
</dbReference>
<evidence type="ECO:0000313" key="3">
    <source>
        <dbReference type="Proteomes" id="UP000245870"/>
    </source>
</evidence>
<name>A0A2U0TIX0_9BACT</name>
<dbReference type="Proteomes" id="UP000245870">
    <property type="component" value="Unassembled WGS sequence"/>
</dbReference>
<comment type="caution">
    <text evidence="2">The sequence shown here is derived from an EMBL/GenBank/DDBJ whole genome shotgun (WGS) entry which is preliminary data.</text>
</comment>
<feature type="chain" id="PRO_5015564213" evidence="1">
    <location>
        <begin position="29"/>
        <end position="569"/>
    </location>
</feature>
<keyword evidence="1" id="KW-0732">Signal</keyword>
<feature type="signal peptide" evidence="1">
    <location>
        <begin position="1"/>
        <end position="28"/>
    </location>
</feature>
<dbReference type="Pfam" id="PF13149">
    <property type="entry name" value="Mfa_like_1"/>
    <property type="match status" value="1"/>
</dbReference>
<dbReference type="AlphaFoldDB" id="A0A2U0TIX0"/>